<organism evidence="2 3">
    <name type="scientific">Microbacterium resistens</name>
    <dbReference type="NCBI Taxonomy" id="156977"/>
    <lineage>
        <taxon>Bacteria</taxon>
        <taxon>Bacillati</taxon>
        <taxon>Actinomycetota</taxon>
        <taxon>Actinomycetes</taxon>
        <taxon>Micrococcales</taxon>
        <taxon>Microbacteriaceae</taxon>
        <taxon>Microbacterium</taxon>
    </lineage>
</organism>
<dbReference type="RefSeq" id="WP_231821118.1">
    <property type="nucleotide sequence ID" value="NZ_CP082781.1"/>
</dbReference>
<dbReference type="EMBL" id="CP082781">
    <property type="protein sequence ID" value="UGS27850.1"/>
    <property type="molecule type" value="Genomic_DNA"/>
</dbReference>
<evidence type="ECO:0000313" key="2">
    <source>
        <dbReference type="EMBL" id="UGS27850.1"/>
    </source>
</evidence>
<feature type="region of interest" description="Disordered" evidence="1">
    <location>
        <begin position="31"/>
        <end position="58"/>
    </location>
</feature>
<evidence type="ECO:0000313" key="3">
    <source>
        <dbReference type="Proteomes" id="UP001199642"/>
    </source>
</evidence>
<feature type="compositionally biased region" description="Acidic residues" evidence="1">
    <location>
        <begin position="32"/>
        <end position="53"/>
    </location>
</feature>
<name>A0ABY3RX24_9MICO</name>
<reference evidence="2 3" key="1">
    <citation type="submission" date="2023-01" db="EMBL/GenBank/DDBJ databases">
        <title>Characterization of estradiol degrading bacteria Microbacterium sp. MZT7 and reveal degrading genes through genome analysis.</title>
        <authorList>
            <person name="Hao P."/>
            <person name="Gao Y."/>
        </authorList>
    </citation>
    <scope>NUCLEOTIDE SEQUENCE [LARGE SCALE GENOMIC DNA]</scope>
    <source>
        <strain evidence="2 3">MZT7</strain>
    </source>
</reference>
<dbReference type="Proteomes" id="UP001199642">
    <property type="component" value="Chromosome"/>
</dbReference>
<gene>
    <name evidence="2" type="ORF">K8F61_06705</name>
</gene>
<protein>
    <recommendedName>
        <fullName evidence="4">DUF2004 domain-containing protein</fullName>
    </recommendedName>
</protein>
<evidence type="ECO:0000256" key="1">
    <source>
        <dbReference type="SAM" id="MobiDB-lite"/>
    </source>
</evidence>
<sequence>MIDLEDVDADEDGTLTATAVLPGDRHVTVEFAVDDEEDLDVDDDDEADDDEREPADPDLARMQETVRHALARLTEEVLDAREHDVVAELTAAAYGDDEDSVDREAELAADISLDGVVVFDDGAMALLYVAPEQYPGSAIRCQLDDDLEVEDLEVE</sequence>
<proteinExistence type="predicted"/>
<accession>A0ABY3RX24</accession>
<evidence type="ECO:0008006" key="4">
    <source>
        <dbReference type="Google" id="ProtNLM"/>
    </source>
</evidence>
<keyword evidence="3" id="KW-1185">Reference proteome</keyword>